<keyword evidence="5 12" id="KW-0812">Transmembrane</keyword>
<keyword evidence="8" id="KW-0862">Zinc</keyword>
<dbReference type="InterPro" id="IPR050083">
    <property type="entry name" value="HtpX_protease"/>
</dbReference>
<dbReference type="GO" id="GO:0006508">
    <property type="term" value="P:proteolysis"/>
    <property type="evidence" value="ECO:0007669"/>
    <property type="project" value="UniProtKB-KW"/>
</dbReference>
<dbReference type="GO" id="GO:0005886">
    <property type="term" value="C:plasma membrane"/>
    <property type="evidence" value="ECO:0007669"/>
    <property type="project" value="UniProtKB-SubCell"/>
</dbReference>
<keyword evidence="3" id="KW-1003">Cell membrane</keyword>
<dbReference type="InterPro" id="IPR011990">
    <property type="entry name" value="TPR-like_helical_dom_sf"/>
</dbReference>
<feature type="transmembrane region" description="Helical" evidence="12">
    <location>
        <begin position="96"/>
        <end position="115"/>
    </location>
</feature>
<evidence type="ECO:0000256" key="10">
    <source>
        <dbReference type="ARBA" id="ARBA00023049"/>
    </source>
</evidence>
<dbReference type="Pfam" id="PF01435">
    <property type="entry name" value="Peptidase_M48"/>
    <property type="match status" value="1"/>
</dbReference>
<comment type="cofactor">
    <cofactor evidence="1">
        <name>Zn(2+)</name>
        <dbReference type="ChEBI" id="CHEBI:29105"/>
    </cofactor>
</comment>
<evidence type="ECO:0000256" key="3">
    <source>
        <dbReference type="ARBA" id="ARBA00022475"/>
    </source>
</evidence>
<keyword evidence="4" id="KW-0645">Protease</keyword>
<evidence type="ECO:0000256" key="12">
    <source>
        <dbReference type="SAM" id="Phobius"/>
    </source>
</evidence>
<evidence type="ECO:0000256" key="1">
    <source>
        <dbReference type="ARBA" id="ARBA00001947"/>
    </source>
</evidence>
<accession>A0A4Y6PLM3</accession>
<organism evidence="14 15">
    <name type="scientific">Persicimonas caeni</name>
    <dbReference type="NCBI Taxonomy" id="2292766"/>
    <lineage>
        <taxon>Bacteria</taxon>
        <taxon>Deltaproteobacteria</taxon>
        <taxon>Bradymonadales</taxon>
        <taxon>Bradymonadaceae</taxon>
        <taxon>Persicimonas</taxon>
    </lineage>
</organism>
<keyword evidence="11 12" id="KW-0472">Membrane</keyword>
<feature type="domain" description="Peptidase M48" evidence="13">
    <location>
        <begin position="175"/>
        <end position="357"/>
    </location>
</feature>
<evidence type="ECO:0000256" key="4">
    <source>
        <dbReference type="ARBA" id="ARBA00022670"/>
    </source>
</evidence>
<keyword evidence="9 12" id="KW-1133">Transmembrane helix</keyword>
<evidence type="ECO:0000313" key="14">
    <source>
        <dbReference type="EMBL" id="QDG49178.1"/>
    </source>
</evidence>
<evidence type="ECO:0000256" key="8">
    <source>
        <dbReference type="ARBA" id="ARBA00022833"/>
    </source>
</evidence>
<keyword evidence="6" id="KW-0479">Metal-binding</keyword>
<keyword evidence="10" id="KW-0482">Metalloprotease</keyword>
<dbReference type="Gene3D" id="1.25.40.10">
    <property type="entry name" value="Tetratricopeptide repeat domain"/>
    <property type="match status" value="1"/>
</dbReference>
<dbReference type="PANTHER" id="PTHR43221:SF1">
    <property type="entry name" value="PROTEASE HTPX"/>
    <property type="match status" value="1"/>
</dbReference>
<keyword evidence="7" id="KW-0378">Hydrolase</keyword>
<gene>
    <name evidence="14" type="ORF">FIV42_00015</name>
</gene>
<reference evidence="14 15" key="1">
    <citation type="submission" date="2019-06" db="EMBL/GenBank/DDBJ databases">
        <title>Persicimonas caeni gen. nov., sp. nov., a predatory bacterium isolated from solar saltern.</title>
        <authorList>
            <person name="Wang S."/>
        </authorList>
    </citation>
    <scope>NUCLEOTIDE SEQUENCE [LARGE SCALE GENOMIC DNA]</scope>
    <source>
        <strain evidence="14 15">YN101</strain>
    </source>
</reference>
<dbReference type="InterPro" id="IPR001915">
    <property type="entry name" value="Peptidase_M48"/>
</dbReference>
<evidence type="ECO:0000259" key="13">
    <source>
        <dbReference type="Pfam" id="PF01435"/>
    </source>
</evidence>
<evidence type="ECO:0000256" key="11">
    <source>
        <dbReference type="ARBA" id="ARBA00023136"/>
    </source>
</evidence>
<dbReference type="Gene3D" id="3.30.2010.10">
    <property type="entry name" value="Metalloproteases ('zincins'), catalytic domain"/>
    <property type="match status" value="1"/>
</dbReference>
<feature type="transmembrane region" description="Helical" evidence="12">
    <location>
        <begin position="63"/>
        <end position="84"/>
    </location>
</feature>
<dbReference type="GO" id="GO:0004222">
    <property type="term" value="F:metalloendopeptidase activity"/>
    <property type="evidence" value="ECO:0007669"/>
    <property type="project" value="InterPro"/>
</dbReference>
<dbReference type="OrthoDB" id="15218at2"/>
<accession>A0A5B8Y3X0</accession>
<dbReference type="GO" id="GO:0046872">
    <property type="term" value="F:metal ion binding"/>
    <property type="evidence" value="ECO:0007669"/>
    <property type="project" value="UniProtKB-KW"/>
</dbReference>
<evidence type="ECO:0000256" key="5">
    <source>
        <dbReference type="ARBA" id="ARBA00022692"/>
    </source>
</evidence>
<evidence type="ECO:0000313" key="15">
    <source>
        <dbReference type="Proteomes" id="UP000315995"/>
    </source>
</evidence>
<protein>
    <recommendedName>
        <fullName evidence="13">Peptidase M48 domain-containing protein</fullName>
    </recommendedName>
</protein>
<dbReference type="EMBL" id="CP041186">
    <property type="protein sequence ID" value="QDG49178.1"/>
    <property type="molecule type" value="Genomic_DNA"/>
</dbReference>
<evidence type="ECO:0000256" key="2">
    <source>
        <dbReference type="ARBA" id="ARBA00004651"/>
    </source>
</evidence>
<evidence type="ECO:0000256" key="9">
    <source>
        <dbReference type="ARBA" id="ARBA00022989"/>
    </source>
</evidence>
<evidence type="ECO:0000256" key="6">
    <source>
        <dbReference type="ARBA" id="ARBA00022723"/>
    </source>
</evidence>
<dbReference type="Proteomes" id="UP000315995">
    <property type="component" value="Chromosome"/>
</dbReference>
<proteinExistence type="predicted"/>
<sequence>MIGWARYFGELNQLRRGWKWGKLMDMTIAEYESLVTRLERSAERSPGAYKAKVVGLALLGYSYIFGVLIVLLALVLGLGALVLIKPLLLAKIGFKLLIPLAVVIGVCAKAIWVRLGEPEGRALTPDEAPELFAELKRIRKDLGAPRVHEVIITDDFNAAITQVPRLGLFGWQKNNLILGLPLMMTLTLDEFRAVVAHEMGHLAGNHGKFSAWIYRLRMTWYRIKASFDDGQNASMLFNRFFNWFVPYFGAYSFVLARQDEYEADRSAAEVSGAQVAGAALVKTHVLGAYLGEKFWPKLFERNQREEEAPRRLFVEMHTELNASVESADAQMLLTQALQRQTGFDDTHPSLSDRLEALGVEAELPPPAEQSAGDVLLAGVHEGLTEEFSRAWHASVRRKWQEIHAESRSGRERLAELRELRGERELGDQELWQLATLTERFDSEEEALELFQVYLDTYPEDADGHYVVGRLLLSQDDEAGLSCLETAIEKNEAHTPHACRDAVEFFFRNDRRAEAQRWIDRHDVYQHRMAEARQERNTLKPGDTFFGASLEPEQLAQLRSQLDMYPTIEEAYIACKDVRHFKEVPLYVLGIVPHTGLFGGGEEVEELLPMILDEVEFPGETFVINLKDSDFSWLRTPLEQASGSRIL</sequence>
<dbReference type="SUPFAM" id="SSF48452">
    <property type="entry name" value="TPR-like"/>
    <property type="match status" value="1"/>
</dbReference>
<keyword evidence="15" id="KW-1185">Reference proteome</keyword>
<name>A0A4Y6PLM3_PERCE</name>
<comment type="subcellular location">
    <subcellularLocation>
        <location evidence="2">Cell membrane</location>
        <topology evidence="2">Multi-pass membrane protein</topology>
    </subcellularLocation>
</comment>
<evidence type="ECO:0000256" key="7">
    <source>
        <dbReference type="ARBA" id="ARBA00022801"/>
    </source>
</evidence>
<dbReference type="AlphaFoldDB" id="A0A4Y6PLM3"/>
<dbReference type="PANTHER" id="PTHR43221">
    <property type="entry name" value="PROTEASE HTPX"/>
    <property type="match status" value="1"/>
</dbReference>
<dbReference type="CDD" id="cd07328">
    <property type="entry name" value="M48_Ste24p_like"/>
    <property type="match status" value="1"/>
</dbReference>